<feature type="compositionally biased region" description="Basic and acidic residues" evidence="1">
    <location>
        <begin position="122"/>
        <end position="145"/>
    </location>
</feature>
<dbReference type="AlphaFoldDB" id="A0A7M5TQA1"/>
<accession>A0A7M5TQA1</accession>
<feature type="region of interest" description="Disordered" evidence="1">
    <location>
        <begin position="113"/>
        <end position="168"/>
    </location>
</feature>
<organism evidence="3 4">
    <name type="scientific">Clytia hemisphaerica</name>
    <dbReference type="NCBI Taxonomy" id="252671"/>
    <lineage>
        <taxon>Eukaryota</taxon>
        <taxon>Metazoa</taxon>
        <taxon>Cnidaria</taxon>
        <taxon>Hydrozoa</taxon>
        <taxon>Hydroidolina</taxon>
        <taxon>Leptothecata</taxon>
        <taxon>Obeliida</taxon>
        <taxon>Clytiidae</taxon>
        <taxon>Clytia</taxon>
    </lineage>
</organism>
<dbReference type="Proteomes" id="UP000594262">
    <property type="component" value="Unplaced"/>
</dbReference>
<name>A0A7M5TQA1_9CNID</name>
<reference evidence="3" key="1">
    <citation type="submission" date="2021-01" db="UniProtKB">
        <authorList>
            <consortium name="EnsemblMetazoa"/>
        </authorList>
    </citation>
    <scope>IDENTIFICATION</scope>
</reference>
<keyword evidence="2" id="KW-0472">Membrane</keyword>
<evidence type="ECO:0000313" key="3">
    <source>
        <dbReference type="EnsemblMetazoa" id="CLYHEMP000254.1"/>
    </source>
</evidence>
<evidence type="ECO:0000256" key="2">
    <source>
        <dbReference type="SAM" id="Phobius"/>
    </source>
</evidence>
<protein>
    <submittedName>
        <fullName evidence="3">Uncharacterized protein</fullName>
    </submittedName>
</protein>
<keyword evidence="2" id="KW-1133">Transmembrane helix</keyword>
<evidence type="ECO:0000313" key="4">
    <source>
        <dbReference type="Proteomes" id="UP000594262"/>
    </source>
</evidence>
<evidence type="ECO:0000256" key="1">
    <source>
        <dbReference type="SAM" id="MobiDB-lite"/>
    </source>
</evidence>
<sequence length="168" mass="19202">MGEWSQWAEVNQTLTNSRICRRNCVPLNQTYYTNKTCFKPDMSKFINSCGVVPFEKSACSLTTDSSVSAVASSKPIHKEIWFILTLSIILTFITLIIIVMIIWVRRRCHHRKEPTGGASMLKSEDNEPKMNKEDKQHELVQDDPRTAYPMGAPPAYSEKETDEMLSLQ</sequence>
<dbReference type="EnsemblMetazoa" id="CLYHEMT000254.1">
    <property type="protein sequence ID" value="CLYHEMP000254.1"/>
    <property type="gene ID" value="CLYHEMG000254"/>
</dbReference>
<keyword evidence="4" id="KW-1185">Reference proteome</keyword>
<keyword evidence="2" id="KW-0812">Transmembrane</keyword>
<feature type="transmembrane region" description="Helical" evidence="2">
    <location>
        <begin position="80"/>
        <end position="104"/>
    </location>
</feature>
<proteinExistence type="predicted"/>